<dbReference type="InterPro" id="IPR057568">
    <property type="entry name" value="CortBP2_NAV1-like_AAA_lid"/>
</dbReference>
<evidence type="ECO:0000313" key="4">
    <source>
        <dbReference type="WBParaSite" id="SMUV_0000734701-mRNA-1"/>
    </source>
</evidence>
<dbReference type="InterPro" id="IPR003959">
    <property type="entry name" value="ATPase_AAA_core"/>
</dbReference>
<proteinExistence type="predicted"/>
<dbReference type="InterPro" id="IPR027417">
    <property type="entry name" value="P-loop_NTPase"/>
</dbReference>
<dbReference type="Pfam" id="PF25408">
    <property type="entry name" value="AAA_lid_NAV1"/>
    <property type="match status" value="1"/>
</dbReference>
<evidence type="ECO:0000313" key="3">
    <source>
        <dbReference type="Proteomes" id="UP000046393"/>
    </source>
</evidence>
<dbReference type="Pfam" id="PF00004">
    <property type="entry name" value="AAA"/>
    <property type="match status" value="1"/>
</dbReference>
<keyword evidence="1" id="KW-0175">Coiled coil</keyword>
<name>A0A0N5ARJ6_9BILA</name>
<evidence type="ECO:0000256" key="1">
    <source>
        <dbReference type="ARBA" id="ARBA00023054"/>
    </source>
</evidence>
<dbReference type="AlphaFoldDB" id="A0A0N5ARJ6"/>
<dbReference type="Gene3D" id="3.40.50.300">
    <property type="entry name" value="P-loop containing nucleotide triphosphate hydrolases"/>
    <property type="match status" value="1"/>
</dbReference>
<protein>
    <submittedName>
        <fullName evidence="4">AAA domain-containing protein</fullName>
    </submittedName>
</protein>
<dbReference type="SUPFAM" id="SSF52540">
    <property type="entry name" value="P-loop containing nucleoside triphosphate hydrolases"/>
    <property type="match status" value="1"/>
</dbReference>
<dbReference type="GO" id="GO:0005524">
    <property type="term" value="F:ATP binding"/>
    <property type="evidence" value="ECO:0007669"/>
    <property type="project" value="InterPro"/>
</dbReference>
<evidence type="ECO:0000259" key="2">
    <source>
        <dbReference type="SMART" id="SM00382"/>
    </source>
</evidence>
<feature type="domain" description="AAA+ ATPase" evidence="2">
    <location>
        <begin position="87"/>
        <end position="214"/>
    </location>
</feature>
<dbReference type="InterPro" id="IPR039041">
    <property type="entry name" value="Nav/unc-53"/>
</dbReference>
<dbReference type="Proteomes" id="UP000046393">
    <property type="component" value="Unplaced"/>
</dbReference>
<dbReference type="PANTHER" id="PTHR12784">
    <property type="entry name" value="STEERIN"/>
    <property type="match status" value="1"/>
</dbReference>
<dbReference type="WBParaSite" id="SMUV_0000734701-mRNA-1">
    <property type="protein sequence ID" value="SMUV_0000734701-mRNA-1"/>
    <property type="gene ID" value="SMUV_0000734701"/>
</dbReference>
<accession>A0A0N5ARJ6</accession>
<dbReference type="GO" id="GO:0022008">
    <property type="term" value="P:neurogenesis"/>
    <property type="evidence" value="ECO:0007669"/>
    <property type="project" value="InterPro"/>
</dbReference>
<dbReference type="SMART" id="SM00382">
    <property type="entry name" value="AAA"/>
    <property type="match status" value="1"/>
</dbReference>
<dbReference type="STRING" id="451379.A0A0N5ARJ6"/>
<reference evidence="4" key="1">
    <citation type="submission" date="2017-02" db="UniProtKB">
        <authorList>
            <consortium name="WormBaseParasite"/>
        </authorList>
    </citation>
    <scope>IDENTIFICATION</scope>
</reference>
<dbReference type="GO" id="GO:0016887">
    <property type="term" value="F:ATP hydrolysis activity"/>
    <property type="evidence" value="ECO:0007669"/>
    <property type="project" value="InterPro"/>
</dbReference>
<sequence length="383" mass="43827">EYINRIDPDGALELHHKDSVIGYECGNFVRDILSNSSPSPFPANIMNQNTNIRMYLRGASQRGLDGLILECLFPKVMINQLLSILLRHRRLVLFGATGIGKSNLARQLARYLSIRIGAPAQDSIVDIKISDDDHDKAMAKVQKQLESLLRQSKMTIILIDNIQRHRIPFLSSTFSSVDAPANEGPYIICTVNRASQLPEMQVHHDFRMFLLPNNMEAIKGYMGRFLRRRILESEFRDCEKPSQEIYRIIDFLPNVLAAVNVFIEKSNSRDVTIGSRLFLQCPLNVEKSREWFIKLWNQMIIPYMVKVAKEGVKVLGRCGSFEDPTDLVCEQWPWIDGPPAEQVLQRLSIKETISNQFNATQFDPLEALMRIQSNNTNHQQEVS</sequence>
<dbReference type="PANTHER" id="PTHR12784:SF28">
    <property type="entry name" value="PROTEIN SICKIE"/>
    <property type="match status" value="1"/>
</dbReference>
<organism evidence="3 4">
    <name type="scientific">Syphacia muris</name>
    <dbReference type="NCBI Taxonomy" id="451379"/>
    <lineage>
        <taxon>Eukaryota</taxon>
        <taxon>Metazoa</taxon>
        <taxon>Ecdysozoa</taxon>
        <taxon>Nematoda</taxon>
        <taxon>Chromadorea</taxon>
        <taxon>Rhabditida</taxon>
        <taxon>Spirurina</taxon>
        <taxon>Oxyuridomorpha</taxon>
        <taxon>Oxyuroidea</taxon>
        <taxon>Oxyuridae</taxon>
        <taxon>Syphacia</taxon>
    </lineage>
</organism>
<dbReference type="InterPro" id="IPR003593">
    <property type="entry name" value="AAA+_ATPase"/>
</dbReference>
<keyword evidence="3" id="KW-1185">Reference proteome</keyword>